<feature type="transmembrane region" description="Helical" evidence="2">
    <location>
        <begin position="558"/>
        <end position="578"/>
    </location>
</feature>
<dbReference type="EMBL" id="HBFR01024551">
    <property type="protein sequence ID" value="CAD8890385.1"/>
    <property type="molecule type" value="Transcribed_RNA"/>
</dbReference>
<dbReference type="InterPro" id="IPR058581">
    <property type="entry name" value="TM_HPP"/>
</dbReference>
<evidence type="ECO:0000256" key="1">
    <source>
        <dbReference type="SAM" id="MobiDB-lite"/>
    </source>
</evidence>
<keyword evidence="2" id="KW-1133">Transmembrane helix</keyword>
<feature type="transmembrane region" description="Helical" evidence="2">
    <location>
        <begin position="731"/>
        <end position="754"/>
    </location>
</feature>
<feature type="region of interest" description="Disordered" evidence="1">
    <location>
        <begin position="492"/>
        <end position="521"/>
    </location>
</feature>
<dbReference type="InterPro" id="IPR007065">
    <property type="entry name" value="HPP"/>
</dbReference>
<evidence type="ECO:0000259" key="3">
    <source>
        <dbReference type="Pfam" id="PF04982"/>
    </source>
</evidence>
<feature type="transmembrane region" description="Helical" evidence="2">
    <location>
        <begin position="618"/>
        <end position="636"/>
    </location>
</feature>
<keyword evidence="2" id="KW-0812">Transmembrane</keyword>
<evidence type="ECO:0000313" key="4">
    <source>
        <dbReference type="EMBL" id="CAD8890385.1"/>
    </source>
</evidence>
<dbReference type="PANTHER" id="PTHR33741:SF5">
    <property type="entry name" value="TRANSMEMBRANE PROTEIN DDB_G0269096-RELATED"/>
    <property type="match status" value="1"/>
</dbReference>
<sequence>MEAMGKKVRNSFLNDTFTTTEVAEMEHFAVSNTSEECEFDVISSSSSSRPELVEMVNMVNGDISINTESSKRLHSKEINSVPISKKSCDIELEMKNCHKSLSSEVAHEALTGTEKKTKIHEFVDNVFSPEETNKQASLEKILHQQQLNQCKNNNVDEASSIPDDLLSITTSNSMLQSILAHVGHSAFGIVSAEVWVLRTSINEDDNSLHCDRKKCSSPRETPFHQIERMGFPLRNQSWRSSVKSIPSNSLNRSWNRPSFRNKITLNSFNKTWHGNSGTGRKIRPTSPTGIFFGMREKVVQNIVEDAKEQHCLLLPNGGQWIDPTHSSSLDEEALLAYEQLIEVSDTGTGTIQKCFPGFGLPGILWSECKDANCFASGLLRQSYHPLRWKCLHQLSADPDQMVDYKLFLQSRAYGMAAAIPFGNDKGKPRGILIVFTGLSDNLEALNDRINVKYLQQSAELIGSVLAWQGLHQREGQERAEMSNVYDISETVTRRTNGKRGQMQRESFDEENEDALHKTTTSEGKVANISTKCKTYSVLNWMGKIHGVPHSSPPPPMFFSQYTLTFFGCALTLIFLSLIDSNLKQHYPELPRPFLAPFSAVMTLQYGLTAAPASQPRNIIHGHAVACAMVISLSHLLRFQDNLPPWFSVPILTSLSIATMTGLGITHPPAGAAAWLFAVEAANINTSMIDLWKMYAGMMVGNIIVILTSIVINNISEHRQYPIYWHVLPNFVISLQLFLEDPCFMIHVWCFRLLYIGRKKPL</sequence>
<dbReference type="Pfam" id="PF04982">
    <property type="entry name" value="TM_HPP"/>
    <property type="match status" value="1"/>
</dbReference>
<feature type="domain" description="HPP transmembrane region" evidence="3">
    <location>
        <begin position="558"/>
        <end position="721"/>
    </location>
</feature>
<gene>
    <name evidence="4" type="ORF">CHYS00102_LOCUS17590</name>
</gene>
<name>A0A7S1BLL4_9STRA</name>
<organism evidence="4">
    <name type="scientific">Corethron hystrix</name>
    <dbReference type="NCBI Taxonomy" id="216773"/>
    <lineage>
        <taxon>Eukaryota</taxon>
        <taxon>Sar</taxon>
        <taxon>Stramenopiles</taxon>
        <taxon>Ochrophyta</taxon>
        <taxon>Bacillariophyta</taxon>
        <taxon>Coscinodiscophyceae</taxon>
        <taxon>Corethrophycidae</taxon>
        <taxon>Corethrales</taxon>
        <taxon>Corethraceae</taxon>
        <taxon>Corethron</taxon>
    </lineage>
</organism>
<dbReference type="AlphaFoldDB" id="A0A7S1BLL4"/>
<feature type="transmembrane region" description="Helical" evidence="2">
    <location>
        <begin position="656"/>
        <end position="678"/>
    </location>
</feature>
<proteinExistence type="predicted"/>
<keyword evidence="2" id="KW-0472">Membrane</keyword>
<accession>A0A7S1BLL4</accession>
<dbReference type="PANTHER" id="PTHR33741">
    <property type="entry name" value="TRANSMEMBRANE PROTEIN DDB_G0269096-RELATED"/>
    <property type="match status" value="1"/>
</dbReference>
<protein>
    <recommendedName>
        <fullName evidence="3">HPP transmembrane region domain-containing protein</fullName>
    </recommendedName>
</protein>
<evidence type="ECO:0000256" key="2">
    <source>
        <dbReference type="SAM" id="Phobius"/>
    </source>
</evidence>
<feature type="transmembrane region" description="Helical" evidence="2">
    <location>
        <begin position="690"/>
        <end position="711"/>
    </location>
</feature>
<reference evidence="4" key="1">
    <citation type="submission" date="2021-01" db="EMBL/GenBank/DDBJ databases">
        <authorList>
            <person name="Corre E."/>
            <person name="Pelletier E."/>
            <person name="Niang G."/>
            <person name="Scheremetjew M."/>
            <person name="Finn R."/>
            <person name="Kale V."/>
            <person name="Holt S."/>
            <person name="Cochrane G."/>
            <person name="Meng A."/>
            <person name="Brown T."/>
            <person name="Cohen L."/>
        </authorList>
    </citation>
    <scope>NUCLEOTIDE SEQUENCE</scope>
    <source>
        <strain evidence="4">308</strain>
    </source>
</reference>